<keyword evidence="2" id="KW-1185">Reference proteome</keyword>
<organism evidence="1 2">
    <name type="scientific">Solanum verrucosum</name>
    <dbReference type="NCBI Taxonomy" id="315347"/>
    <lineage>
        <taxon>Eukaryota</taxon>
        <taxon>Viridiplantae</taxon>
        <taxon>Streptophyta</taxon>
        <taxon>Embryophyta</taxon>
        <taxon>Tracheophyta</taxon>
        <taxon>Spermatophyta</taxon>
        <taxon>Magnoliopsida</taxon>
        <taxon>eudicotyledons</taxon>
        <taxon>Gunneridae</taxon>
        <taxon>Pentapetalae</taxon>
        <taxon>asterids</taxon>
        <taxon>lamiids</taxon>
        <taxon>Solanales</taxon>
        <taxon>Solanaceae</taxon>
        <taxon>Solanoideae</taxon>
        <taxon>Solaneae</taxon>
        <taxon>Solanum</taxon>
    </lineage>
</organism>
<dbReference type="Proteomes" id="UP001234989">
    <property type="component" value="Chromosome 8"/>
</dbReference>
<dbReference type="PANTHER" id="PTHR11439:SF463">
    <property type="entry name" value="REVERSE TRANSCRIPTASE TY1_COPIA-TYPE DOMAIN-CONTAINING PROTEIN"/>
    <property type="match status" value="1"/>
</dbReference>
<dbReference type="EMBL" id="CP133619">
    <property type="protein sequence ID" value="WMV42420.1"/>
    <property type="molecule type" value="Genomic_DNA"/>
</dbReference>
<feature type="non-terminal residue" evidence="1">
    <location>
        <position position="1"/>
    </location>
</feature>
<gene>
    <name evidence="1" type="ORF">MTR67_035805</name>
</gene>
<protein>
    <submittedName>
        <fullName evidence="1">Uncharacterized protein</fullName>
    </submittedName>
</protein>
<name>A0AAF0UAV9_SOLVR</name>
<dbReference type="PANTHER" id="PTHR11439">
    <property type="entry name" value="GAG-POL-RELATED RETROTRANSPOSON"/>
    <property type="match status" value="1"/>
</dbReference>
<sequence>DSDWVGNVNDKKSVSGNLVTLGSAPITWSSKKQSTTTLSSSEAEYVEAASSTCQVLWLRKLLADLHQEQKGATKIFCHNLSVITMAKNPVCHGRLKHIDIRHHFIRDLVAEGLIELKSCSTEEQVADILTKSLPQAKHNYFMLCLGICDFESSGREC</sequence>
<evidence type="ECO:0000313" key="1">
    <source>
        <dbReference type="EMBL" id="WMV42420.1"/>
    </source>
</evidence>
<dbReference type="CDD" id="cd09272">
    <property type="entry name" value="RNase_HI_RT_Ty1"/>
    <property type="match status" value="1"/>
</dbReference>
<proteinExistence type="predicted"/>
<reference evidence="1" key="1">
    <citation type="submission" date="2023-08" db="EMBL/GenBank/DDBJ databases">
        <title>A de novo genome assembly of Solanum verrucosum Schlechtendal, a Mexican diploid species geographically isolated from the other diploid A-genome species in potato relatives.</title>
        <authorList>
            <person name="Hosaka K."/>
        </authorList>
    </citation>
    <scope>NUCLEOTIDE SEQUENCE</scope>
    <source>
        <tissue evidence="1">Young leaves</tissue>
    </source>
</reference>
<evidence type="ECO:0000313" key="2">
    <source>
        <dbReference type="Proteomes" id="UP001234989"/>
    </source>
</evidence>
<dbReference type="AlphaFoldDB" id="A0AAF0UAV9"/>
<accession>A0AAF0UAV9</accession>